<dbReference type="EMBL" id="FNRM01000006">
    <property type="protein sequence ID" value="SEA78004.1"/>
    <property type="molecule type" value="Genomic_DNA"/>
</dbReference>
<keyword evidence="3" id="KW-1185">Reference proteome</keyword>
<accession>A0A1H4DZ05</accession>
<evidence type="ECO:0000313" key="2">
    <source>
        <dbReference type="EMBL" id="SEA78004.1"/>
    </source>
</evidence>
<sequence length="282" mass="30927">MAHWLFVIFTVSVLVLSQPVSAQSCPSPLRFADTGIEGAEELQRAYHEFVALMLELLDVQVQFFPVGNRTTAVNALRFRQVDLVLAGPTEFLLMQQRLQGIQPVAAIARPEYAAVFIVPEHSSIQRLTDLKGRHVAMKDHGSTTGHIIPSYMLHRAGLDLDRDVRISLIDGARMAALAAGEVDAVGTGLRDFAPFVAQQAQPYRILAQSDDMPGDPIIAGGHVPAACVTTLQLIFQQHAEPILQAILNPGARDKYLEARMIPVTKDDYQFVADAMKVLGILR</sequence>
<reference evidence="2 3" key="1">
    <citation type="submission" date="2016-10" db="EMBL/GenBank/DDBJ databases">
        <authorList>
            <person name="de Groot N.N."/>
        </authorList>
    </citation>
    <scope>NUCLEOTIDE SEQUENCE [LARGE SCALE GENOMIC DNA]</scope>
    <source>
        <strain evidence="2 3">CGMCC 1.3430</strain>
    </source>
</reference>
<dbReference type="AlphaFoldDB" id="A0A1H4DZ05"/>
<dbReference type="Proteomes" id="UP000198773">
    <property type="component" value="Unassembled WGS sequence"/>
</dbReference>
<dbReference type="STRING" id="152573.SAMN04488051_106116"/>
<feature type="signal peptide" evidence="1">
    <location>
        <begin position="1"/>
        <end position="22"/>
    </location>
</feature>
<dbReference type="PANTHER" id="PTHR35841">
    <property type="entry name" value="PHOSPHONATES-BINDING PERIPLASMIC PROTEIN"/>
    <property type="match status" value="1"/>
</dbReference>
<gene>
    <name evidence="2" type="ORF">SAMN04488051_106116</name>
</gene>
<dbReference type="Gene3D" id="3.40.190.10">
    <property type="entry name" value="Periplasmic binding protein-like II"/>
    <property type="match status" value="2"/>
</dbReference>
<dbReference type="PANTHER" id="PTHR35841:SF1">
    <property type="entry name" value="PHOSPHONATES-BINDING PERIPLASMIC PROTEIN"/>
    <property type="match status" value="1"/>
</dbReference>
<organism evidence="2 3">
    <name type="scientific">Alkalimonas amylolytica</name>
    <dbReference type="NCBI Taxonomy" id="152573"/>
    <lineage>
        <taxon>Bacteria</taxon>
        <taxon>Pseudomonadati</taxon>
        <taxon>Pseudomonadota</taxon>
        <taxon>Gammaproteobacteria</taxon>
        <taxon>Alkalimonas</taxon>
    </lineage>
</organism>
<feature type="chain" id="PRO_5011485055" evidence="1">
    <location>
        <begin position="23"/>
        <end position="282"/>
    </location>
</feature>
<dbReference type="OrthoDB" id="225238at2"/>
<keyword evidence="1" id="KW-0732">Signal</keyword>
<dbReference type="RefSeq" id="WP_091343387.1">
    <property type="nucleotide sequence ID" value="NZ_FNRM01000006.1"/>
</dbReference>
<dbReference type="SUPFAM" id="SSF53850">
    <property type="entry name" value="Periplasmic binding protein-like II"/>
    <property type="match status" value="1"/>
</dbReference>
<proteinExistence type="predicted"/>
<evidence type="ECO:0000256" key="1">
    <source>
        <dbReference type="SAM" id="SignalP"/>
    </source>
</evidence>
<protein>
    <submittedName>
        <fullName evidence="2">Phosphonate transport system substrate-binding protein</fullName>
    </submittedName>
</protein>
<evidence type="ECO:0000313" key="3">
    <source>
        <dbReference type="Proteomes" id="UP000198773"/>
    </source>
</evidence>
<dbReference type="Pfam" id="PF12974">
    <property type="entry name" value="Phosphonate-bd"/>
    <property type="match status" value="1"/>
</dbReference>
<name>A0A1H4DZ05_ALKAM</name>